<gene>
    <name evidence="1" type="ORF">K491DRAFT_109139</name>
</gene>
<dbReference type="Proteomes" id="UP000799324">
    <property type="component" value="Unassembled WGS sequence"/>
</dbReference>
<evidence type="ECO:0000313" key="1">
    <source>
        <dbReference type="EMBL" id="KAF2660075.1"/>
    </source>
</evidence>
<accession>A0A6A6TJ64</accession>
<evidence type="ECO:0000313" key="2">
    <source>
        <dbReference type="Proteomes" id="UP000799324"/>
    </source>
</evidence>
<dbReference type="AlphaFoldDB" id="A0A6A6TJ64"/>
<keyword evidence="2" id="KW-1185">Reference proteome</keyword>
<organism evidence="1 2">
    <name type="scientific">Lophiostoma macrostomum CBS 122681</name>
    <dbReference type="NCBI Taxonomy" id="1314788"/>
    <lineage>
        <taxon>Eukaryota</taxon>
        <taxon>Fungi</taxon>
        <taxon>Dikarya</taxon>
        <taxon>Ascomycota</taxon>
        <taxon>Pezizomycotina</taxon>
        <taxon>Dothideomycetes</taxon>
        <taxon>Pleosporomycetidae</taxon>
        <taxon>Pleosporales</taxon>
        <taxon>Lophiostomataceae</taxon>
        <taxon>Lophiostoma</taxon>
    </lineage>
</organism>
<dbReference type="EMBL" id="MU004302">
    <property type="protein sequence ID" value="KAF2660075.1"/>
    <property type="molecule type" value="Genomic_DNA"/>
</dbReference>
<protein>
    <submittedName>
        <fullName evidence="1">Uncharacterized protein</fullName>
    </submittedName>
</protein>
<proteinExistence type="predicted"/>
<reference evidence="1" key="1">
    <citation type="journal article" date="2020" name="Stud. Mycol.">
        <title>101 Dothideomycetes genomes: a test case for predicting lifestyles and emergence of pathogens.</title>
        <authorList>
            <person name="Haridas S."/>
            <person name="Albert R."/>
            <person name="Binder M."/>
            <person name="Bloem J."/>
            <person name="Labutti K."/>
            <person name="Salamov A."/>
            <person name="Andreopoulos B."/>
            <person name="Baker S."/>
            <person name="Barry K."/>
            <person name="Bills G."/>
            <person name="Bluhm B."/>
            <person name="Cannon C."/>
            <person name="Castanera R."/>
            <person name="Culley D."/>
            <person name="Daum C."/>
            <person name="Ezra D."/>
            <person name="Gonzalez J."/>
            <person name="Henrissat B."/>
            <person name="Kuo A."/>
            <person name="Liang C."/>
            <person name="Lipzen A."/>
            <person name="Lutzoni F."/>
            <person name="Magnuson J."/>
            <person name="Mondo S."/>
            <person name="Nolan M."/>
            <person name="Ohm R."/>
            <person name="Pangilinan J."/>
            <person name="Park H.-J."/>
            <person name="Ramirez L."/>
            <person name="Alfaro M."/>
            <person name="Sun H."/>
            <person name="Tritt A."/>
            <person name="Yoshinaga Y."/>
            <person name="Zwiers L.-H."/>
            <person name="Turgeon B."/>
            <person name="Goodwin S."/>
            <person name="Spatafora J."/>
            <person name="Crous P."/>
            <person name="Grigoriev I."/>
        </authorList>
    </citation>
    <scope>NUCLEOTIDE SEQUENCE</scope>
    <source>
        <strain evidence="1">CBS 122681</strain>
    </source>
</reference>
<name>A0A6A6TJ64_9PLEO</name>
<sequence>MPSDSISRLWKVLQRHGLRPDVQLCALCAAWFASLSCSPCRPAVPGRLQLISNPNAKLAPEHPTMDGPMCRFRLPWSRLLENCGGLAERFLGRGMGAIRGDELRRRGGWSSLDGLRKRAIAKAYSAYGQRMPNDGKPLYRL</sequence>